<feature type="transmembrane region" description="Helical" evidence="6">
    <location>
        <begin position="238"/>
        <end position="261"/>
    </location>
</feature>
<dbReference type="InterPro" id="IPR050638">
    <property type="entry name" value="AA-Vitamin_Transporters"/>
</dbReference>
<dbReference type="Proteomes" id="UP001321492">
    <property type="component" value="Unassembled WGS sequence"/>
</dbReference>
<evidence type="ECO:0000256" key="1">
    <source>
        <dbReference type="ARBA" id="ARBA00004141"/>
    </source>
</evidence>
<dbReference type="InterPro" id="IPR000620">
    <property type="entry name" value="EamA_dom"/>
</dbReference>
<feature type="transmembrane region" description="Helical" evidence="6">
    <location>
        <begin position="174"/>
        <end position="194"/>
    </location>
</feature>
<comment type="similarity">
    <text evidence="2">Belongs to the EamA transporter family.</text>
</comment>
<protein>
    <submittedName>
        <fullName evidence="8">DMT family transporter</fullName>
    </submittedName>
</protein>
<feature type="transmembrane region" description="Helical" evidence="6">
    <location>
        <begin position="206"/>
        <end position="226"/>
    </location>
</feature>
<evidence type="ECO:0000256" key="2">
    <source>
        <dbReference type="ARBA" id="ARBA00007362"/>
    </source>
</evidence>
<feature type="transmembrane region" description="Helical" evidence="6">
    <location>
        <begin position="54"/>
        <end position="75"/>
    </location>
</feature>
<evidence type="ECO:0000256" key="3">
    <source>
        <dbReference type="ARBA" id="ARBA00022692"/>
    </source>
</evidence>
<keyword evidence="4 6" id="KW-1133">Transmembrane helix</keyword>
<organism evidence="8 9">
    <name type="scientific">Chelatococcus albus</name>
    <dbReference type="NCBI Taxonomy" id="3047466"/>
    <lineage>
        <taxon>Bacteria</taxon>
        <taxon>Pseudomonadati</taxon>
        <taxon>Pseudomonadota</taxon>
        <taxon>Alphaproteobacteria</taxon>
        <taxon>Hyphomicrobiales</taxon>
        <taxon>Chelatococcaceae</taxon>
        <taxon>Chelatococcus</taxon>
    </lineage>
</organism>
<feature type="transmembrane region" description="Helical" evidence="6">
    <location>
        <begin position="95"/>
        <end position="117"/>
    </location>
</feature>
<keyword evidence="5 6" id="KW-0472">Membrane</keyword>
<dbReference type="Gene3D" id="1.10.3730.20">
    <property type="match status" value="1"/>
</dbReference>
<dbReference type="PANTHER" id="PTHR32322">
    <property type="entry name" value="INNER MEMBRANE TRANSPORTER"/>
    <property type="match status" value="1"/>
</dbReference>
<evidence type="ECO:0000256" key="5">
    <source>
        <dbReference type="ARBA" id="ARBA00023136"/>
    </source>
</evidence>
<feature type="transmembrane region" description="Helical" evidence="6">
    <location>
        <begin position="294"/>
        <end position="313"/>
    </location>
</feature>
<evidence type="ECO:0000256" key="4">
    <source>
        <dbReference type="ARBA" id="ARBA00022989"/>
    </source>
</evidence>
<gene>
    <name evidence="8" type="ORF">QNA08_06190</name>
</gene>
<evidence type="ECO:0000256" key="6">
    <source>
        <dbReference type="SAM" id="Phobius"/>
    </source>
</evidence>
<accession>A0ABT7AEM7</accession>
<feature type="transmembrane region" description="Helical" evidence="6">
    <location>
        <begin position="268"/>
        <end position="288"/>
    </location>
</feature>
<feature type="transmembrane region" description="Helical" evidence="6">
    <location>
        <begin position="21"/>
        <end position="42"/>
    </location>
</feature>
<comment type="caution">
    <text evidence="8">The sequence shown here is derived from an EMBL/GenBank/DDBJ whole genome shotgun (WGS) entry which is preliminary data.</text>
</comment>
<evidence type="ECO:0000313" key="8">
    <source>
        <dbReference type="EMBL" id="MDJ1157819.1"/>
    </source>
</evidence>
<reference evidence="8 9" key="1">
    <citation type="submission" date="2023-05" db="EMBL/GenBank/DDBJ databases">
        <title>Chelatococcus sp. nov., a moderately thermophilic bacterium isolated from hot spring microbial mat.</title>
        <authorList>
            <person name="Hu C.-J."/>
            <person name="Li W.-J."/>
        </authorList>
    </citation>
    <scope>NUCLEOTIDE SEQUENCE [LARGE SCALE GENOMIC DNA]</scope>
    <source>
        <strain evidence="8 9">SYSU G07232</strain>
    </source>
</reference>
<feature type="domain" description="EamA" evidence="7">
    <location>
        <begin position="24"/>
        <end position="163"/>
    </location>
</feature>
<keyword evidence="9" id="KW-1185">Reference proteome</keyword>
<evidence type="ECO:0000313" key="9">
    <source>
        <dbReference type="Proteomes" id="UP001321492"/>
    </source>
</evidence>
<dbReference type="PANTHER" id="PTHR32322:SF2">
    <property type="entry name" value="EAMA DOMAIN-CONTAINING PROTEIN"/>
    <property type="match status" value="1"/>
</dbReference>
<dbReference type="SUPFAM" id="SSF103481">
    <property type="entry name" value="Multidrug resistance efflux transporter EmrE"/>
    <property type="match status" value="2"/>
</dbReference>
<dbReference type="InterPro" id="IPR037185">
    <property type="entry name" value="EmrE-like"/>
</dbReference>
<sequence length="316" mass="32963">MSAATGEKITPTTDTRERSSFWVGCTLSALGAVLFSTKGIIIKLAYAEDIDTETLLALRMLLSVPIFAAIGLLALNRRRAAAAPPPGRRLHARAIALGLLGYWCSSYLDFLGLAYVSAQFERLILFTYPFFVVLFGMLIFRERVRARALAAFAVSYAGLALAFVDNLALSGDGVILGAALVLTSAVTYALYQVLAKPTIAVMGPPLFTCVTMLAAAAGAILQFLLTHPVGALAVSPRALGLGVLIALGATVVPSFLLNAALGRIPAQVNATIGMLSPVVTIVLAFLVLGESMSLLGALGAALVIGGIAGFVLAERR</sequence>
<dbReference type="Pfam" id="PF00892">
    <property type="entry name" value="EamA"/>
    <property type="match status" value="2"/>
</dbReference>
<dbReference type="EMBL" id="JASJEV010000003">
    <property type="protein sequence ID" value="MDJ1157819.1"/>
    <property type="molecule type" value="Genomic_DNA"/>
</dbReference>
<feature type="transmembrane region" description="Helical" evidence="6">
    <location>
        <begin position="148"/>
        <end position="168"/>
    </location>
</feature>
<proteinExistence type="inferred from homology"/>
<feature type="domain" description="EamA" evidence="7">
    <location>
        <begin position="176"/>
        <end position="310"/>
    </location>
</feature>
<feature type="transmembrane region" description="Helical" evidence="6">
    <location>
        <begin position="123"/>
        <end position="141"/>
    </location>
</feature>
<keyword evidence="3 6" id="KW-0812">Transmembrane</keyword>
<name>A0ABT7AEM7_9HYPH</name>
<comment type="subcellular location">
    <subcellularLocation>
        <location evidence="1">Membrane</location>
        <topology evidence="1">Multi-pass membrane protein</topology>
    </subcellularLocation>
</comment>
<evidence type="ECO:0000259" key="7">
    <source>
        <dbReference type="Pfam" id="PF00892"/>
    </source>
</evidence>
<dbReference type="RefSeq" id="WP_283739815.1">
    <property type="nucleotide sequence ID" value="NZ_JASJEV010000003.1"/>
</dbReference>